<dbReference type="Proteomes" id="UP000035036">
    <property type="component" value="Chromosome"/>
</dbReference>
<protein>
    <submittedName>
        <fullName evidence="1">Uncharacterized protein</fullName>
    </submittedName>
</protein>
<dbReference type="KEGG" id="gsb:GSUB_05695"/>
<dbReference type="RefSeq" id="WP_040199682.1">
    <property type="nucleotide sequence ID" value="NZ_CP010311.1"/>
</dbReference>
<dbReference type="HOGENOM" id="CLU_1093080_0_0_7"/>
<dbReference type="EMBL" id="CP010311">
    <property type="protein sequence ID" value="AJF06159.1"/>
    <property type="molecule type" value="Genomic_DNA"/>
</dbReference>
<gene>
    <name evidence="1" type="ORF">GSUB_05695</name>
</gene>
<keyword evidence="2" id="KW-1185">Reference proteome</keyword>
<name>A0A0B5FNF8_9BACT</name>
<reference evidence="1 2" key="1">
    <citation type="journal article" date="2015" name="Genome Announc.">
        <title>Genomes of Geoalkalibacter ferrihydriticus Z-0531T and Geoalkalibacter subterraneus Red1T, Two Haloalkaliphilic Metal-Reducing Deltaproteobacteria.</title>
        <authorList>
            <person name="Badalamenti J.P."/>
            <person name="Krajmalnik-Brown R."/>
            <person name="Torres C.I."/>
            <person name="Bond D.R."/>
        </authorList>
    </citation>
    <scope>NUCLEOTIDE SEQUENCE [LARGE SCALE GENOMIC DNA]</scope>
    <source>
        <strain evidence="1 2">Red1</strain>
    </source>
</reference>
<dbReference type="AlphaFoldDB" id="A0A0B5FNF8"/>
<proteinExistence type="predicted"/>
<dbReference type="OrthoDB" id="5401561at2"/>
<sequence>MAEVERCIFSAAFDGELPAEVGRVYLGAEFCCWLVPPARQLVSEIASVHHLGRPVSVVLPVLNEFFLPQLQTALSTLCPFLKDDDEIVISDWGALDPVRSCCPGVEVVAGRVLSGQKRGPQALSLDESSDTAGYFRRSRWHSEAMAAMLRDLGIFRVELDNPGQGVAPLPPGLRGTLHTPYAFVTSSRNCPWRTSGSTAACRGPCGEVFRLDAAPLEAPLLQRGNTQFVEKRGLPADPSSLGIDRVVFHPSLPR</sequence>
<accession>A0A0B5FNF8</accession>
<organism evidence="1 2">
    <name type="scientific">Geoalkalibacter subterraneus</name>
    <dbReference type="NCBI Taxonomy" id="483547"/>
    <lineage>
        <taxon>Bacteria</taxon>
        <taxon>Pseudomonadati</taxon>
        <taxon>Thermodesulfobacteriota</taxon>
        <taxon>Desulfuromonadia</taxon>
        <taxon>Desulfuromonadales</taxon>
        <taxon>Geoalkalibacteraceae</taxon>
        <taxon>Geoalkalibacter</taxon>
    </lineage>
</organism>
<evidence type="ECO:0000313" key="2">
    <source>
        <dbReference type="Proteomes" id="UP000035036"/>
    </source>
</evidence>
<evidence type="ECO:0000313" key="1">
    <source>
        <dbReference type="EMBL" id="AJF06159.1"/>
    </source>
</evidence>